<reference evidence="2 3" key="1">
    <citation type="submission" date="2023-07" db="EMBL/GenBank/DDBJ databases">
        <title>Genomic Encyclopedia of Type Strains, Phase IV (KMG-IV): sequencing the most valuable type-strain genomes for metagenomic binning, comparative biology and taxonomic classification.</title>
        <authorList>
            <person name="Goeker M."/>
        </authorList>
    </citation>
    <scope>NUCLEOTIDE SEQUENCE [LARGE SCALE GENOMIC DNA]</scope>
    <source>
        <strain evidence="2 3">DSM 19154</strain>
    </source>
</reference>
<comment type="caution">
    <text evidence="2">The sequence shown here is derived from an EMBL/GenBank/DDBJ whole genome shotgun (WGS) entry which is preliminary data.</text>
</comment>
<evidence type="ECO:0000256" key="1">
    <source>
        <dbReference type="SAM" id="Phobius"/>
    </source>
</evidence>
<dbReference type="RefSeq" id="WP_306984453.1">
    <property type="nucleotide sequence ID" value="NZ_JAUSUA010000005.1"/>
</dbReference>
<accession>A0ABT9YLP7</accession>
<feature type="transmembrane region" description="Helical" evidence="1">
    <location>
        <begin position="33"/>
        <end position="54"/>
    </location>
</feature>
<keyword evidence="1" id="KW-1133">Transmembrane helix</keyword>
<keyword evidence="3" id="KW-1185">Reference proteome</keyword>
<keyword evidence="1" id="KW-0472">Membrane</keyword>
<dbReference type="EMBL" id="JAUSUA010000005">
    <property type="protein sequence ID" value="MDQ0208410.1"/>
    <property type="molecule type" value="Genomic_DNA"/>
</dbReference>
<evidence type="ECO:0000313" key="2">
    <source>
        <dbReference type="EMBL" id="MDQ0208410.1"/>
    </source>
</evidence>
<evidence type="ECO:0000313" key="3">
    <source>
        <dbReference type="Proteomes" id="UP001225034"/>
    </source>
</evidence>
<protein>
    <submittedName>
        <fullName evidence="2">Uncharacterized protein</fullName>
    </submittedName>
</protein>
<organism evidence="2 3">
    <name type="scientific">Alkalicoccobacillus murimartini</name>
    <dbReference type="NCBI Taxonomy" id="171685"/>
    <lineage>
        <taxon>Bacteria</taxon>
        <taxon>Bacillati</taxon>
        <taxon>Bacillota</taxon>
        <taxon>Bacilli</taxon>
        <taxon>Bacillales</taxon>
        <taxon>Bacillaceae</taxon>
        <taxon>Alkalicoccobacillus</taxon>
    </lineage>
</organism>
<dbReference type="Proteomes" id="UP001225034">
    <property type="component" value="Unassembled WGS sequence"/>
</dbReference>
<sequence>MSWLSSNTFLALTAFTISLVMVGTSMQTSLSGWVYQSIELFLIFAVSFGVLKLVSSKTTQPQSQNT</sequence>
<keyword evidence="1" id="KW-0812">Transmembrane</keyword>
<name>A0ABT9YLP7_9BACI</name>
<gene>
    <name evidence="2" type="ORF">J2S05_003221</name>
</gene>
<proteinExistence type="predicted"/>